<evidence type="ECO:0000313" key="1">
    <source>
        <dbReference type="EMBL" id="KKT92233.1"/>
    </source>
</evidence>
<dbReference type="EMBL" id="LCKF01000004">
    <property type="protein sequence ID" value="KKT92233.1"/>
    <property type="molecule type" value="Genomic_DNA"/>
</dbReference>
<comment type="caution">
    <text evidence="1">The sequence shown here is derived from an EMBL/GenBank/DDBJ whole genome shotgun (WGS) entry which is preliminary data.</text>
</comment>
<name>A0A0G1L982_9BACT</name>
<organism evidence="1 2">
    <name type="scientific">Candidatus Jorgensenbacteria bacterium GW2011_GWA2_45_13</name>
    <dbReference type="NCBI Taxonomy" id="1618662"/>
    <lineage>
        <taxon>Bacteria</taxon>
        <taxon>Candidatus Joergenseniibacteriota</taxon>
    </lineage>
</organism>
<dbReference type="AlphaFoldDB" id="A0A0G1L982"/>
<gene>
    <name evidence="1" type="ORF">UW92_C0004G0016</name>
</gene>
<protein>
    <recommendedName>
        <fullName evidence="3">Nucleoside phosphorylase domain-containing protein</fullName>
    </recommendedName>
</protein>
<evidence type="ECO:0000313" key="2">
    <source>
        <dbReference type="Proteomes" id="UP000033966"/>
    </source>
</evidence>
<accession>A0A0G1L982</accession>
<sequence>MAIEVTPALICDVCNIKHYLFIGAAGAISNGIDRGAKFNVYSNTVFK</sequence>
<evidence type="ECO:0008006" key="3">
    <source>
        <dbReference type="Google" id="ProtNLM"/>
    </source>
</evidence>
<reference evidence="1 2" key="1">
    <citation type="journal article" date="2015" name="Nature">
        <title>rRNA introns, odd ribosomes, and small enigmatic genomes across a large radiation of phyla.</title>
        <authorList>
            <person name="Brown C.T."/>
            <person name="Hug L.A."/>
            <person name="Thomas B.C."/>
            <person name="Sharon I."/>
            <person name="Castelle C.J."/>
            <person name="Singh A."/>
            <person name="Wilkins M.J."/>
            <person name="Williams K.H."/>
            <person name="Banfield J.F."/>
        </authorList>
    </citation>
    <scope>NUCLEOTIDE SEQUENCE [LARGE SCALE GENOMIC DNA]</scope>
</reference>
<proteinExistence type="predicted"/>
<dbReference type="Proteomes" id="UP000033966">
    <property type="component" value="Unassembled WGS sequence"/>
</dbReference>